<dbReference type="InterPro" id="IPR028081">
    <property type="entry name" value="Leu-bd"/>
</dbReference>
<keyword evidence="2" id="KW-0813">Transport</keyword>
<organism evidence="6 7">
    <name type="scientific">Nocardioides immobilis</name>
    <dbReference type="NCBI Taxonomy" id="2049295"/>
    <lineage>
        <taxon>Bacteria</taxon>
        <taxon>Bacillati</taxon>
        <taxon>Actinomycetota</taxon>
        <taxon>Actinomycetes</taxon>
        <taxon>Propionibacteriales</taxon>
        <taxon>Nocardioidaceae</taxon>
        <taxon>Nocardioides</taxon>
    </lineage>
</organism>
<dbReference type="RefSeq" id="WP_118923333.1">
    <property type="nucleotide sequence ID" value="NZ_QXGH01000010.1"/>
</dbReference>
<comment type="caution">
    <text evidence="6">The sequence shown here is derived from an EMBL/GenBank/DDBJ whole genome shotgun (WGS) entry which is preliminary data.</text>
</comment>
<keyword evidence="7" id="KW-1185">Reference proteome</keyword>
<evidence type="ECO:0000256" key="2">
    <source>
        <dbReference type="ARBA" id="ARBA00022448"/>
    </source>
</evidence>
<dbReference type="PRINTS" id="PR00337">
    <property type="entry name" value="LEUILEVALBP"/>
</dbReference>
<gene>
    <name evidence="6" type="ORF">D0Z08_05240</name>
</gene>
<dbReference type="AlphaFoldDB" id="A0A417Y6M4"/>
<reference evidence="6 7" key="1">
    <citation type="submission" date="2018-09" db="EMBL/GenBank/DDBJ databases">
        <title>Genome sequencing of Nocardioides immobilis CCTCC AB 2017083 for comparison to Nocardioides silvaticus.</title>
        <authorList>
            <person name="Li C."/>
            <person name="Wang G."/>
        </authorList>
    </citation>
    <scope>NUCLEOTIDE SEQUENCE [LARGE SCALE GENOMIC DNA]</scope>
    <source>
        <strain evidence="6 7">CCTCC AB 2017083</strain>
    </source>
</reference>
<dbReference type="EMBL" id="QXGH01000010">
    <property type="protein sequence ID" value="RHW28372.1"/>
    <property type="molecule type" value="Genomic_DNA"/>
</dbReference>
<comment type="similarity">
    <text evidence="1">Belongs to the leucine-binding protein family.</text>
</comment>
<evidence type="ECO:0000256" key="4">
    <source>
        <dbReference type="ARBA" id="ARBA00022970"/>
    </source>
</evidence>
<keyword evidence="4" id="KW-0029">Amino-acid transport</keyword>
<evidence type="ECO:0000313" key="7">
    <source>
        <dbReference type="Proteomes" id="UP000283644"/>
    </source>
</evidence>
<dbReference type="InterPro" id="IPR051010">
    <property type="entry name" value="BCAA_transport"/>
</dbReference>
<dbReference type="InterPro" id="IPR000709">
    <property type="entry name" value="Leu_Ile_Val-bd"/>
</dbReference>
<proteinExistence type="inferred from homology"/>
<dbReference type="OrthoDB" id="9772589at2"/>
<accession>A0A417Y6M4</accession>
<dbReference type="Pfam" id="PF13458">
    <property type="entry name" value="Peripla_BP_6"/>
    <property type="match status" value="1"/>
</dbReference>
<dbReference type="PANTHER" id="PTHR30483">
    <property type="entry name" value="LEUCINE-SPECIFIC-BINDING PROTEIN"/>
    <property type="match status" value="1"/>
</dbReference>
<dbReference type="InterPro" id="IPR028082">
    <property type="entry name" value="Peripla_BP_I"/>
</dbReference>
<keyword evidence="3" id="KW-0732">Signal</keyword>
<evidence type="ECO:0000259" key="5">
    <source>
        <dbReference type="Pfam" id="PF13458"/>
    </source>
</evidence>
<dbReference type="Gene3D" id="3.40.50.2300">
    <property type="match status" value="2"/>
</dbReference>
<evidence type="ECO:0000256" key="3">
    <source>
        <dbReference type="ARBA" id="ARBA00022729"/>
    </source>
</evidence>
<name>A0A417Y6M4_9ACTN</name>
<dbReference type="PANTHER" id="PTHR30483:SF6">
    <property type="entry name" value="PERIPLASMIC BINDING PROTEIN OF ABC TRANSPORTER FOR NATURAL AMINO ACIDS"/>
    <property type="match status" value="1"/>
</dbReference>
<dbReference type="PROSITE" id="PS51257">
    <property type="entry name" value="PROKAR_LIPOPROTEIN"/>
    <property type="match status" value="1"/>
</dbReference>
<dbReference type="Proteomes" id="UP000283644">
    <property type="component" value="Unassembled WGS sequence"/>
</dbReference>
<sequence length="374" mass="39698">MKKLTGIQETAAAASLALAVAGCSAVGGSDGDTFKFAVVTEKTGAYADYGLQLEAGVEAAAADINASGDYDVEFEPVVYDCQSDSAICVQSAREAVSADGMPVVIGPIVSVDVLPAAEVTERADVPHLVMAVLNQITDDYSNTFRFSTQSDRSNQTVIEYIEAKLQPDETVAIVNATTDFGTSGAAQQKEQLSEIGVEPVIEIAHDPDQADYTPLITQLKEADPTYVLLSDSNPADVAKLLRQAKELGLESQWIGADASGSIELAGDAAVGYMTVSPWFPTTANKELTDKLIAQGIDTPGWISAMAYDATMALAQVIDENGTSSEDITEGLESLSFDGIARQGWNFSSEDRLGLTTSQIAVWNGTEYEIVWPER</sequence>
<protein>
    <submittedName>
        <fullName evidence="6">Amino acid ABC transporter substrate-binding protein</fullName>
    </submittedName>
</protein>
<dbReference type="SUPFAM" id="SSF53822">
    <property type="entry name" value="Periplasmic binding protein-like I"/>
    <property type="match status" value="1"/>
</dbReference>
<dbReference type="CDD" id="cd06268">
    <property type="entry name" value="PBP1_ABC_transporter_LIVBP-like"/>
    <property type="match status" value="1"/>
</dbReference>
<evidence type="ECO:0000313" key="6">
    <source>
        <dbReference type="EMBL" id="RHW28372.1"/>
    </source>
</evidence>
<evidence type="ECO:0000256" key="1">
    <source>
        <dbReference type="ARBA" id="ARBA00010062"/>
    </source>
</evidence>
<dbReference type="GO" id="GO:0006865">
    <property type="term" value="P:amino acid transport"/>
    <property type="evidence" value="ECO:0007669"/>
    <property type="project" value="UniProtKB-KW"/>
</dbReference>
<feature type="domain" description="Leucine-binding protein" evidence="5">
    <location>
        <begin position="34"/>
        <end position="363"/>
    </location>
</feature>